<evidence type="ECO:0000259" key="4">
    <source>
        <dbReference type="SMART" id="SM00560"/>
    </source>
</evidence>
<dbReference type="SMART" id="SM00560">
    <property type="entry name" value="LamGL"/>
    <property type="match status" value="1"/>
</dbReference>
<evidence type="ECO:0000256" key="2">
    <source>
        <dbReference type="ARBA" id="ARBA00023157"/>
    </source>
</evidence>
<evidence type="ECO:0000256" key="3">
    <source>
        <dbReference type="SAM" id="SignalP"/>
    </source>
</evidence>
<feature type="chain" id="PRO_5045471649" description="LamG-like jellyroll fold domain-containing protein" evidence="3">
    <location>
        <begin position="20"/>
        <end position="654"/>
    </location>
</feature>
<evidence type="ECO:0000313" key="6">
    <source>
        <dbReference type="Proteomes" id="UP001500141"/>
    </source>
</evidence>
<dbReference type="InterPro" id="IPR013320">
    <property type="entry name" value="ConA-like_dom_sf"/>
</dbReference>
<dbReference type="PANTHER" id="PTHR45869:SF8">
    <property type="entry name" value="LAMG-LIKE JELLYROLL FOLD DOMAIN-CONTAINING PROTEIN"/>
    <property type="match status" value="1"/>
</dbReference>
<dbReference type="Proteomes" id="UP001500141">
    <property type="component" value="Unassembled WGS sequence"/>
</dbReference>
<dbReference type="Pfam" id="PF18962">
    <property type="entry name" value="Por_Secre_tail"/>
    <property type="match status" value="1"/>
</dbReference>
<proteinExistence type="predicted"/>
<keyword evidence="1 3" id="KW-0732">Signal</keyword>
<evidence type="ECO:0000313" key="5">
    <source>
        <dbReference type="EMBL" id="GAA4777184.1"/>
    </source>
</evidence>
<evidence type="ECO:0000256" key="1">
    <source>
        <dbReference type="ARBA" id="ARBA00022729"/>
    </source>
</evidence>
<feature type="domain" description="LamG-like jellyroll fold" evidence="4">
    <location>
        <begin position="434"/>
        <end position="562"/>
    </location>
</feature>
<dbReference type="NCBIfam" id="TIGR04183">
    <property type="entry name" value="Por_Secre_tail"/>
    <property type="match status" value="1"/>
</dbReference>
<dbReference type="EMBL" id="BAABIP010000022">
    <property type="protein sequence ID" value="GAA4777184.1"/>
    <property type="molecule type" value="Genomic_DNA"/>
</dbReference>
<dbReference type="InterPro" id="IPR051005">
    <property type="entry name" value="Pentraxin_domain"/>
</dbReference>
<dbReference type="InterPro" id="IPR026444">
    <property type="entry name" value="Secre_tail"/>
</dbReference>
<comment type="caution">
    <text evidence="5">The sequence shown here is derived from an EMBL/GenBank/DDBJ whole genome shotgun (WGS) entry which is preliminary data.</text>
</comment>
<keyword evidence="2" id="KW-1015">Disulfide bond</keyword>
<protein>
    <recommendedName>
        <fullName evidence="4">LamG-like jellyroll fold domain-containing protein</fullName>
    </recommendedName>
</protein>
<organism evidence="5 6">
    <name type="scientific">Flavobacterium hankyongi</name>
    <dbReference type="NCBI Taxonomy" id="1176532"/>
    <lineage>
        <taxon>Bacteria</taxon>
        <taxon>Pseudomonadati</taxon>
        <taxon>Bacteroidota</taxon>
        <taxon>Flavobacteriia</taxon>
        <taxon>Flavobacteriales</taxon>
        <taxon>Flavobacteriaceae</taxon>
        <taxon>Flavobacterium</taxon>
    </lineage>
</organism>
<reference evidence="6" key="1">
    <citation type="journal article" date="2019" name="Int. J. Syst. Evol. Microbiol.">
        <title>The Global Catalogue of Microorganisms (GCM) 10K type strain sequencing project: providing services to taxonomists for standard genome sequencing and annotation.</title>
        <authorList>
            <consortium name="The Broad Institute Genomics Platform"/>
            <consortium name="The Broad Institute Genome Sequencing Center for Infectious Disease"/>
            <person name="Wu L."/>
            <person name="Ma J."/>
        </authorList>
    </citation>
    <scope>NUCLEOTIDE SEQUENCE [LARGE SCALE GENOMIC DNA]</scope>
    <source>
        <strain evidence="6">JCM 18198</strain>
    </source>
</reference>
<dbReference type="Gene3D" id="2.60.120.200">
    <property type="match status" value="2"/>
</dbReference>
<dbReference type="SUPFAM" id="SSF49899">
    <property type="entry name" value="Concanavalin A-like lectins/glucanases"/>
    <property type="match status" value="2"/>
</dbReference>
<feature type="signal peptide" evidence="3">
    <location>
        <begin position="1"/>
        <end position="19"/>
    </location>
</feature>
<keyword evidence="6" id="KW-1185">Reference proteome</keyword>
<sequence>MKTKLFSFLSLLVVGLSTAQINISESFETAFPTGWTTTGQSLGFTRNNNTTYSCSGSWLMYTTLYSSNMYSAIYTSAYVSDGNPISVSFQYNRGIGSITGNAYLYYEVNNSGSWQLVSSSSNFNSGCKLVQGTIAASNVPAGASVRFRMQLNMTNSGNVAVYIDNFNASQVLPLSSTEYTFNNTLNNTVGTNPFGSNVGTSFVADRNGNANSALNILNSGTSATIPGLPYGNAPRTISFWAKTNTMQSPYNVTFSYGLGSLGNACGGSFNDSNIDFFGYGSSYNTSAATSNTANTWYCFTYVYDGVNAKIYKNGVLLNSTAKSWNTINNSNIFKLGIGVAGELSFDGAIDDLKIFGYALTDTQISNLYNYNSLENNSLAYQFNFDNNYQDTTGTKSFGSVGNFEADRNGVANKALRLNNLGTFTNLNGIPVGNASRSVSIWFKMYGFNSDNFLFSYGSSTSNQSYGFSLTSNQINNYAWANDLTHTTSIPLNTWKHLVVTFDSATDVASIYLNGVLITSAVKSAWNTSNDVNFYLGASPNSGDFFNGAVDDLKIYNYPLTQTEITNLYNNNVLTASDFNQNNLKVSMYPNPVQEVLNIQTETNLKSIEIYNLQGQKVLEAKQNKINISNLKSGVYMVRIEDENSGVANKRIIKE</sequence>
<dbReference type="InterPro" id="IPR006558">
    <property type="entry name" value="LamG-like"/>
</dbReference>
<gene>
    <name evidence="5" type="ORF">GCM10023230_30490</name>
</gene>
<accession>A0ABP9A9U4</accession>
<dbReference type="Pfam" id="PF13385">
    <property type="entry name" value="Laminin_G_3"/>
    <property type="match status" value="2"/>
</dbReference>
<name>A0ABP9A9U4_9FLAO</name>
<dbReference type="PANTHER" id="PTHR45869">
    <property type="entry name" value="C-REACTIVE PROTEIN-RELATED"/>
    <property type="match status" value="1"/>
</dbReference>
<dbReference type="RefSeq" id="WP_264542999.1">
    <property type="nucleotide sequence ID" value="NZ_BAABIP010000022.1"/>
</dbReference>